<name>A0ABR2PIW0_9ROSI</name>
<accession>A0ABR2PIW0</accession>
<evidence type="ECO:0000313" key="1">
    <source>
        <dbReference type="EMBL" id="KAK8988370.1"/>
    </source>
</evidence>
<comment type="caution">
    <text evidence="1">The sequence shown here is derived from an EMBL/GenBank/DDBJ whole genome shotgun (WGS) entry which is preliminary data.</text>
</comment>
<evidence type="ECO:0000313" key="2">
    <source>
        <dbReference type="Proteomes" id="UP001396334"/>
    </source>
</evidence>
<proteinExistence type="predicted"/>
<dbReference type="Proteomes" id="UP001396334">
    <property type="component" value="Unassembled WGS sequence"/>
</dbReference>
<gene>
    <name evidence="1" type="ORF">V6N11_061128</name>
</gene>
<dbReference type="EMBL" id="JBBPBN010000058">
    <property type="protein sequence ID" value="KAK8988370.1"/>
    <property type="molecule type" value="Genomic_DNA"/>
</dbReference>
<keyword evidence="2" id="KW-1185">Reference proteome</keyword>
<protein>
    <submittedName>
        <fullName evidence="1">Uncharacterized protein</fullName>
    </submittedName>
</protein>
<sequence length="66" mass="7243">MRDMPAGVGGILVSIWVIDIVGDTEMKVRENVTKKLRLDYFCHCSEGVSLVGYALAGLCEVRNVTI</sequence>
<reference evidence="1 2" key="1">
    <citation type="journal article" date="2024" name="G3 (Bethesda)">
        <title>Genome assembly of Hibiscus sabdariffa L. provides insights into metabolisms of medicinal natural products.</title>
        <authorList>
            <person name="Kim T."/>
        </authorList>
    </citation>
    <scope>NUCLEOTIDE SEQUENCE [LARGE SCALE GENOMIC DNA]</scope>
    <source>
        <strain evidence="1">TK-2024</strain>
        <tissue evidence="1">Old leaves</tissue>
    </source>
</reference>
<organism evidence="1 2">
    <name type="scientific">Hibiscus sabdariffa</name>
    <name type="common">roselle</name>
    <dbReference type="NCBI Taxonomy" id="183260"/>
    <lineage>
        <taxon>Eukaryota</taxon>
        <taxon>Viridiplantae</taxon>
        <taxon>Streptophyta</taxon>
        <taxon>Embryophyta</taxon>
        <taxon>Tracheophyta</taxon>
        <taxon>Spermatophyta</taxon>
        <taxon>Magnoliopsida</taxon>
        <taxon>eudicotyledons</taxon>
        <taxon>Gunneridae</taxon>
        <taxon>Pentapetalae</taxon>
        <taxon>rosids</taxon>
        <taxon>malvids</taxon>
        <taxon>Malvales</taxon>
        <taxon>Malvaceae</taxon>
        <taxon>Malvoideae</taxon>
        <taxon>Hibiscus</taxon>
    </lineage>
</organism>